<dbReference type="PANTHER" id="PTHR45754:SF3">
    <property type="entry name" value="METHYLENETETRAHYDROFOLATE REDUCTASE (NADPH)"/>
    <property type="match status" value="1"/>
</dbReference>
<name>A0A0R2NE03_9LACO</name>
<organism evidence="13 14">
    <name type="scientific">Pediococcus argentinicus</name>
    <dbReference type="NCBI Taxonomy" id="480391"/>
    <lineage>
        <taxon>Bacteria</taxon>
        <taxon>Bacillati</taxon>
        <taxon>Bacillota</taxon>
        <taxon>Bacilli</taxon>
        <taxon>Lactobacillales</taxon>
        <taxon>Lactobacillaceae</taxon>
        <taxon>Pediococcus</taxon>
    </lineage>
</organism>
<dbReference type="GO" id="GO:0071949">
    <property type="term" value="F:FAD binding"/>
    <property type="evidence" value="ECO:0007669"/>
    <property type="project" value="TreeGrafter"/>
</dbReference>
<evidence type="ECO:0000256" key="10">
    <source>
        <dbReference type="ARBA" id="ARBA00034478"/>
    </source>
</evidence>
<proteinExistence type="inferred from homology"/>
<accession>A0A0R2NE03</accession>
<evidence type="ECO:0000256" key="7">
    <source>
        <dbReference type="ARBA" id="ARBA00023002"/>
    </source>
</evidence>
<dbReference type="InterPro" id="IPR004620">
    <property type="entry name" value="MTHF_reductase_bac"/>
</dbReference>
<keyword evidence="6 12" id="KW-0274">FAD</keyword>
<dbReference type="PANTHER" id="PTHR45754">
    <property type="entry name" value="METHYLENETETRAHYDROFOLATE REDUCTASE"/>
    <property type="match status" value="1"/>
</dbReference>
<keyword evidence="9" id="KW-0486">Methionine biosynthesis</keyword>
<comment type="cofactor">
    <cofactor evidence="1 12">
        <name>FAD</name>
        <dbReference type="ChEBI" id="CHEBI:57692"/>
    </cofactor>
</comment>
<comment type="caution">
    <text evidence="13">The sequence shown here is derived from an EMBL/GenBank/DDBJ whole genome shotgun (WGS) entry which is preliminary data.</text>
</comment>
<dbReference type="Proteomes" id="UP000051249">
    <property type="component" value="Unassembled WGS sequence"/>
</dbReference>
<dbReference type="NCBIfam" id="TIGR00676">
    <property type="entry name" value="fadh2"/>
    <property type="match status" value="1"/>
</dbReference>
<evidence type="ECO:0000256" key="6">
    <source>
        <dbReference type="ARBA" id="ARBA00022827"/>
    </source>
</evidence>
<dbReference type="PATRIC" id="fig|480391.4.peg.1066"/>
<keyword evidence="4" id="KW-0028">Amino-acid biosynthesis</keyword>
<dbReference type="GO" id="GO:0106312">
    <property type="term" value="F:methylenetetrahydrofolate reductase (NADH) activity"/>
    <property type="evidence" value="ECO:0007669"/>
    <property type="project" value="UniProtKB-EC"/>
</dbReference>
<evidence type="ECO:0000313" key="13">
    <source>
        <dbReference type="EMBL" id="KRO23074.1"/>
    </source>
</evidence>
<dbReference type="Gene3D" id="3.20.20.220">
    <property type="match status" value="1"/>
</dbReference>
<keyword evidence="14" id="KW-1185">Reference proteome</keyword>
<gene>
    <name evidence="13" type="ORF">IV88_GL001050</name>
</gene>
<evidence type="ECO:0000256" key="11">
    <source>
        <dbReference type="ARBA" id="ARBA00048628"/>
    </source>
</evidence>
<evidence type="ECO:0000256" key="9">
    <source>
        <dbReference type="ARBA" id="ARBA00023167"/>
    </source>
</evidence>
<evidence type="ECO:0000256" key="5">
    <source>
        <dbReference type="ARBA" id="ARBA00022630"/>
    </source>
</evidence>
<dbReference type="UniPathway" id="UPA00193"/>
<dbReference type="SUPFAM" id="SSF51730">
    <property type="entry name" value="FAD-linked oxidoreductase"/>
    <property type="match status" value="1"/>
</dbReference>
<dbReference type="CDD" id="cd00537">
    <property type="entry name" value="MTHFR"/>
    <property type="match status" value="1"/>
</dbReference>
<dbReference type="GO" id="GO:0035999">
    <property type="term" value="P:tetrahydrofolate interconversion"/>
    <property type="evidence" value="ECO:0007669"/>
    <property type="project" value="UniProtKB-UniPathway"/>
</dbReference>
<protein>
    <recommendedName>
        <fullName evidence="12">Methylenetetrahydrofolate reductase</fullName>
        <ecNumber evidence="12">1.5.1.54</ecNumber>
    </recommendedName>
</protein>
<comment type="catalytic activity">
    <reaction evidence="11">
        <text>(6S)-5-methyl-5,6,7,8-tetrahydrofolate + NAD(+) = (6R)-5,10-methylene-5,6,7,8-tetrahydrofolate + NADH + H(+)</text>
        <dbReference type="Rhea" id="RHEA:19821"/>
        <dbReference type="ChEBI" id="CHEBI:15378"/>
        <dbReference type="ChEBI" id="CHEBI:15636"/>
        <dbReference type="ChEBI" id="CHEBI:18608"/>
        <dbReference type="ChEBI" id="CHEBI:57540"/>
        <dbReference type="ChEBI" id="CHEBI:57945"/>
        <dbReference type="EC" id="1.5.1.54"/>
    </reaction>
    <physiologicalReaction direction="right-to-left" evidence="11">
        <dbReference type="Rhea" id="RHEA:19823"/>
    </physiologicalReaction>
</comment>
<comment type="pathway">
    <text evidence="10">Amino-acid biosynthesis; L-methionine biosynthesis via de novo pathway.</text>
</comment>
<evidence type="ECO:0000256" key="4">
    <source>
        <dbReference type="ARBA" id="ARBA00022605"/>
    </source>
</evidence>
<dbReference type="GO" id="GO:0005829">
    <property type="term" value="C:cytosol"/>
    <property type="evidence" value="ECO:0007669"/>
    <property type="project" value="InterPro"/>
</dbReference>
<evidence type="ECO:0000256" key="8">
    <source>
        <dbReference type="ARBA" id="ARBA00023027"/>
    </source>
</evidence>
<comment type="pathway">
    <text evidence="2 12">One-carbon metabolism; tetrahydrofolate interconversion.</text>
</comment>
<reference evidence="13 14" key="1">
    <citation type="journal article" date="2015" name="Genome Announc.">
        <title>Expanding the biotechnology potential of lactobacilli through comparative genomics of 213 strains and associated genera.</title>
        <authorList>
            <person name="Sun Z."/>
            <person name="Harris H.M."/>
            <person name="McCann A."/>
            <person name="Guo C."/>
            <person name="Argimon S."/>
            <person name="Zhang W."/>
            <person name="Yang X."/>
            <person name="Jeffery I.B."/>
            <person name="Cooney J.C."/>
            <person name="Kagawa T.F."/>
            <person name="Liu W."/>
            <person name="Song Y."/>
            <person name="Salvetti E."/>
            <person name="Wrobel A."/>
            <person name="Rasinkangas P."/>
            <person name="Parkhill J."/>
            <person name="Rea M.C."/>
            <person name="O'Sullivan O."/>
            <person name="Ritari J."/>
            <person name="Douillard F.P."/>
            <person name="Paul Ross R."/>
            <person name="Yang R."/>
            <person name="Briner A.E."/>
            <person name="Felis G.E."/>
            <person name="de Vos W.M."/>
            <person name="Barrangou R."/>
            <person name="Klaenhammer T.R."/>
            <person name="Caufield P.W."/>
            <person name="Cui Y."/>
            <person name="Zhang H."/>
            <person name="O'Toole P.W."/>
        </authorList>
    </citation>
    <scope>NUCLEOTIDE SEQUENCE [LARGE SCALE GENOMIC DNA]</scope>
    <source>
        <strain evidence="13 14">DSM 23026</strain>
    </source>
</reference>
<dbReference type="EMBL" id="JQCQ01000032">
    <property type="protein sequence ID" value="KRO23074.1"/>
    <property type="molecule type" value="Genomic_DNA"/>
</dbReference>
<comment type="similarity">
    <text evidence="3 12">Belongs to the methylenetetrahydrofolate reductase family.</text>
</comment>
<keyword evidence="8" id="KW-0520">NAD</keyword>
<evidence type="ECO:0000256" key="2">
    <source>
        <dbReference type="ARBA" id="ARBA00004777"/>
    </source>
</evidence>
<dbReference type="GO" id="GO:0009086">
    <property type="term" value="P:methionine biosynthetic process"/>
    <property type="evidence" value="ECO:0007669"/>
    <property type="project" value="UniProtKB-KW"/>
</dbReference>
<dbReference type="AlphaFoldDB" id="A0A0R2NE03"/>
<dbReference type="InterPro" id="IPR029041">
    <property type="entry name" value="FAD-linked_oxidoreductase-like"/>
</dbReference>
<keyword evidence="5 12" id="KW-0285">Flavoprotein</keyword>
<keyword evidence="7 12" id="KW-0560">Oxidoreductase</keyword>
<dbReference type="InterPro" id="IPR003171">
    <property type="entry name" value="Mehydrof_redctse-like"/>
</dbReference>
<evidence type="ECO:0000256" key="12">
    <source>
        <dbReference type="RuleBase" id="RU003862"/>
    </source>
</evidence>
<evidence type="ECO:0000256" key="3">
    <source>
        <dbReference type="ARBA" id="ARBA00006743"/>
    </source>
</evidence>
<sequence length="274" mass="30033">MFPPKTEVGVEHLHQTLENLQGIHPDFISVTLGAGGTGRHDLTVHIADEIQNGLGIPAVAHIPGIYQTKESVDEILDQLEERGISNVLALRGDRIEGLTPTGVFHHADDLTAYIQQRGGFEIVGACYPQVHQESVNAVDDIKHLCEKVDAGADHLISQVFFDNQCFYDFQEKAELSGIEVPIEAGIMPCTNKKQIERIAQVAGVPLPHKYVAMLSRYENNPEALRDAGIAYAVDQIADLVSQGVDGIHLYTMNNSDTAQRIWDATKSLFSATVK</sequence>
<dbReference type="Pfam" id="PF02219">
    <property type="entry name" value="MTHFR"/>
    <property type="match status" value="1"/>
</dbReference>
<evidence type="ECO:0000313" key="14">
    <source>
        <dbReference type="Proteomes" id="UP000051249"/>
    </source>
</evidence>
<evidence type="ECO:0000256" key="1">
    <source>
        <dbReference type="ARBA" id="ARBA00001974"/>
    </source>
</evidence>
<dbReference type="EC" id="1.5.1.54" evidence="12"/>